<dbReference type="PANTHER" id="PTHR34997:SF1">
    <property type="entry name" value="PEPTIDOGLYCAN-BINDING LYSIN DOMAIN"/>
    <property type="match status" value="1"/>
</dbReference>
<dbReference type="SUPFAM" id="SSF54106">
    <property type="entry name" value="LysM domain"/>
    <property type="match status" value="1"/>
</dbReference>
<feature type="compositionally biased region" description="Pro residues" evidence="4">
    <location>
        <begin position="99"/>
        <end position="110"/>
    </location>
</feature>
<evidence type="ECO:0000256" key="2">
    <source>
        <dbReference type="ARBA" id="ARBA00023026"/>
    </source>
</evidence>
<gene>
    <name evidence="6" type="ORF">HIM_03325</name>
</gene>
<evidence type="ECO:0000313" key="6">
    <source>
        <dbReference type="EMBL" id="KJZ77004.1"/>
    </source>
</evidence>
<accession>A0A0F8A6F8</accession>
<dbReference type="InterPro" id="IPR036779">
    <property type="entry name" value="LysM_dom_sf"/>
</dbReference>
<dbReference type="Pfam" id="PF01476">
    <property type="entry name" value="LysM"/>
    <property type="match status" value="1"/>
</dbReference>
<sequence>MGLLSLGYAVFLGSQCFHLTVARILGRNALPSLPKADSVTPHCTWWYDHESQRQFQDVLQENSITLEQFRRWNPTIGTAGEGWTVGRAYCVEAAFEPTPEPAAPQVPNSPPSSGSIAPVENAPNGPTPSQPGRISTCTAFYKTMHGDSCQDIVNKYGTFTLDEFYRWNPAVGADCRNLWTDVYVCVGILGTPTSKPQPTDSSPIRPGMMATCDKVHFAVADDNCWSIAQKYRIELDDL</sequence>
<comment type="similarity">
    <text evidence="3">Belongs to the secreted LysM effector family.</text>
</comment>
<proteinExistence type="inferred from homology"/>
<keyword evidence="2" id="KW-0843">Virulence</keyword>
<dbReference type="AlphaFoldDB" id="A0A0F8A6F8"/>
<keyword evidence="1" id="KW-0147">Chitin-binding</keyword>
<feature type="region of interest" description="Disordered" evidence="4">
    <location>
        <begin position="99"/>
        <end position="132"/>
    </location>
</feature>
<dbReference type="PROSITE" id="PS51782">
    <property type="entry name" value="LYSM"/>
    <property type="match status" value="2"/>
</dbReference>
<evidence type="ECO:0000259" key="5">
    <source>
        <dbReference type="PROSITE" id="PS51782"/>
    </source>
</evidence>
<feature type="domain" description="LysM" evidence="5">
    <location>
        <begin position="139"/>
        <end position="186"/>
    </location>
</feature>
<reference evidence="6 7" key="1">
    <citation type="journal article" date="2014" name="Genome Biol. Evol.">
        <title>Comparative genomics and transcriptomics analyses reveal divergent lifestyle features of nematode endoparasitic fungus Hirsutella minnesotensis.</title>
        <authorList>
            <person name="Lai Y."/>
            <person name="Liu K."/>
            <person name="Zhang X."/>
            <person name="Zhang X."/>
            <person name="Li K."/>
            <person name="Wang N."/>
            <person name="Shu C."/>
            <person name="Wu Y."/>
            <person name="Wang C."/>
            <person name="Bushley K.E."/>
            <person name="Xiang M."/>
            <person name="Liu X."/>
        </authorList>
    </citation>
    <scope>NUCLEOTIDE SEQUENCE [LARGE SCALE GENOMIC DNA]</scope>
    <source>
        <strain evidence="6 7">3608</strain>
    </source>
</reference>
<dbReference type="OrthoDB" id="5985073at2759"/>
<dbReference type="EMBL" id="KQ030508">
    <property type="protein sequence ID" value="KJZ77004.1"/>
    <property type="molecule type" value="Genomic_DNA"/>
</dbReference>
<keyword evidence="7" id="KW-1185">Reference proteome</keyword>
<dbReference type="Gene3D" id="3.10.350.10">
    <property type="entry name" value="LysM domain"/>
    <property type="match status" value="3"/>
</dbReference>
<evidence type="ECO:0000256" key="4">
    <source>
        <dbReference type="SAM" id="MobiDB-lite"/>
    </source>
</evidence>
<dbReference type="GO" id="GO:0008061">
    <property type="term" value="F:chitin binding"/>
    <property type="evidence" value="ECO:0007669"/>
    <property type="project" value="UniProtKB-KW"/>
</dbReference>
<dbReference type="InterPro" id="IPR018392">
    <property type="entry name" value="LysM"/>
</dbReference>
<evidence type="ECO:0000256" key="3">
    <source>
        <dbReference type="ARBA" id="ARBA00044955"/>
    </source>
</evidence>
<dbReference type="PANTHER" id="PTHR34997">
    <property type="entry name" value="AM15"/>
    <property type="match status" value="1"/>
</dbReference>
<organism evidence="6 7">
    <name type="scientific">Hirsutella minnesotensis 3608</name>
    <dbReference type="NCBI Taxonomy" id="1043627"/>
    <lineage>
        <taxon>Eukaryota</taxon>
        <taxon>Fungi</taxon>
        <taxon>Dikarya</taxon>
        <taxon>Ascomycota</taxon>
        <taxon>Pezizomycotina</taxon>
        <taxon>Sordariomycetes</taxon>
        <taxon>Hypocreomycetidae</taxon>
        <taxon>Hypocreales</taxon>
        <taxon>Ophiocordycipitaceae</taxon>
        <taxon>Hirsutella</taxon>
    </lineage>
</organism>
<name>A0A0F8A6F8_9HYPO</name>
<feature type="domain" description="LysM" evidence="5">
    <location>
        <begin position="214"/>
        <end position="238"/>
    </location>
</feature>
<evidence type="ECO:0000313" key="7">
    <source>
        <dbReference type="Proteomes" id="UP000054481"/>
    </source>
</evidence>
<protein>
    <recommendedName>
        <fullName evidence="5">LysM domain-containing protein</fullName>
    </recommendedName>
</protein>
<dbReference type="InterPro" id="IPR052210">
    <property type="entry name" value="LysM1-like"/>
</dbReference>
<evidence type="ECO:0000256" key="1">
    <source>
        <dbReference type="ARBA" id="ARBA00022669"/>
    </source>
</evidence>
<dbReference type="CDD" id="cd00118">
    <property type="entry name" value="LysM"/>
    <property type="match status" value="2"/>
</dbReference>
<dbReference type="Proteomes" id="UP000054481">
    <property type="component" value="Unassembled WGS sequence"/>
</dbReference>